<organism evidence="5 6">
    <name type="scientific">Fimbriiglobus ruber</name>
    <dbReference type="NCBI Taxonomy" id="1908690"/>
    <lineage>
        <taxon>Bacteria</taxon>
        <taxon>Pseudomonadati</taxon>
        <taxon>Planctomycetota</taxon>
        <taxon>Planctomycetia</taxon>
        <taxon>Gemmatales</taxon>
        <taxon>Gemmataceae</taxon>
        <taxon>Fimbriiglobus</taxon>
    </lineage>
</organism>
<comment type="caution">
    <text evidence="5">The sequence shown here is derived from an EMBL/GenBank/DDBJ whole genome shotgun (WGS) entry which is preliminary data.</text>
</comment>
<reference evidence="6" key="1">
    <citation type="submission" date="2017-06" db="EMBL/GenBank/DDBJ databases">
        <title>Genome analysis of Fimbriiglobus ruber SP5, the first member of the order Planctomycetales with confirmed chitinolytic capability.</title>
        <authorList>
            <person name="Ravin N.V."/>
            <person name="Rakitin A.L."/>
            <person name="Ivanova A.A."/>
            <person name="Beletsky A.V."/>
            <person name="Kulichevskaya I.S."/>
            <person name="Mardanov A.V."/>
            <person name="Dedysh S.N."/>
        </authorList>
    </citation>
    <scope>NUCLEOTIDE SEQUENCE [LARGE SCALE GENOMIC DNA]</scope>
    <source>
        <strain evidence="6">SP5</strain>
    </source>
</reference>
<dbReference type="Pfam" id="PF13598">
    <property type="entry name" value="DUF4139"/>
    <property type="match status" value="1"/>
</dbReference>
<keyword evidence="6" id="KW-1185">Reference proteome</keyword>
<accession>A0A225E9L8</accession>
<evidence type="ECO:0000256" key="2">
    <source>
        <dbReference type="SAM" id="SignalP"/>
    </source>
</evidence>
<dbReference type="InterPro" id="IPR025554">
    <property type="entry name" value="DUF4140"/>
</dbReference>
<sequence>MPHRLVALLAAVFGLTAAAPAQEPKPATSKVIAVTVYQNTALITREVTTPDAAGPAEVVVSPLPPSTVASSLYAEGGDGIRVLGARYRTRAIAEDTREEVRKLETKLKEAQKKAQQLAADQKAVELNTQFLTKLEGFTAATLQHLTEKGQLDSEKTIALATFIRDTRTKGVKEEVTLKQQIEATQEEIAFTQRLLQERAGGVTRTERDAVVVIDKTKAGLATLRLNYLVESASWKPQYKLRAGTKEKDQVTIEYLAAVTQQTGEDWSGVTLDLSTAQPLLNAAPPDLRALEISIGSGALMAQQQGGQKGLNPGGYAMMNDIKKLEEQSKSLRAQSVDNLNKKEIEAGGRFANDAAAIEQYCDLLMTKDDIGKGLPSADGIAGGPSVTYHLKTKLTLPSRNDDQVLEIAKLDLAPKFYYKAVPVLTPQVYRLADLTNTTDYVLLPGEATMYLGTDFVGQTKMPLVAIGKPFTVGFGADPQLQVQRKLLDKSRTTQGGNQVLTFKYRILVNSYKSGPVDVQVWDRLPHAEVQQTIAVNVMKGELDLSKDPLYLRDDRPKNLLRWDVKIDPKQNAEKALSIDYDFKIEFEKTVNIGAFLAK</sequence>
<feature type="signal peptide" evidence="2">
    <location>
        <begin position="1"/>
        <end position="21"/>
    </location>
</feature>
<dbReference type="InterPro" id="IPR037291">
    <property type="entry name" value="DUF4139"/>
</dbReference>
<proteinExistence type="predicted"/>
<dbReference type="Proteomes" id="UP000214646">
    <property type="component" value="Unassembled WGS sequence"/>
</dbReference>
<feature type="domain" description="DUF4139" evidence="3">
    <location>
        <begin position="223"/>
        <end position="578"/>
    </location>
</feature>
<keyword evidence="5" id="KW-0456">Lyase</keyword>
<dbReference type="PANTHER" id="PTHR31005:SF8">
    <property type="entry name" value="DUF4139 DOMAIN-CONTAINING PROTEIN"/>
    <property type="match status" value="1"/>
</dbReference>
<gene>
    <name evidence="5" type="ORF">FRUB_01127</name>
</gene>
<dbReference type="AlphaFoldDB" id="A0A225E9L8"/>
<evidence type="ECO:0000313" key="5">
    <source>
        <dbReference type="EMBL" id="OWK47428.1"/>
    </source>
</evidence>
<dbReference type="PANTHER" id="PTHR31005">
    <property type="entry name" value="DUF4139 DOMAIN-CONTAINING PROTEIN"/>
    <property type="match status" value="1"/>
</dbReference>
<evidence type="ECO:0000259" key="3">
    <source>
        <dbReference type="Pfam" id="PF13598"/>
    </source>
</evidence>
<protein>
    <submittedName>
        <fullName evidence="5">Aspartate ammonia-lyase</fullName>
    </submittedName>
</protein>
<feature type="domain" description="DUF4140" evidence="4">
    <location>
        <begin position="34"/>
        <end position="131"/>
    </location>
</feature>
<dbReference type="OrthoDB" id="9777444at2"/>
<dbReference type="GO" id="GO:0016829">
    <property type="term" value="F:lyase activity"/>
    <property type="evidence" value="ECO:0007669"/>
    <property type="project" value="UniProtKB-KW"/>
</dbReference>
<feature type="chain" id="PRO_5013393445" evidence="2">
    <location>
        <begin position="22"/>
        <end position="598"/>
    </location>
</feature>
<dbReference type="RefSeq" id="WP_088252535.1">
    <property type="nucleotide sequence ID" value="NZ_NIDE01000001.1"/>
</dbReference>
<dbReference type="NCBIfam" id="TIGR02231">
    <property type="entry name" value="mucoidy inhibitor MuiA family protein"/>
    <property type="match status" value="2"/>
</dbReference>
<feature type="coiled-coil region" evidence="1">
    <location>
        <begin position="93"/>
        <end position="127"/>
    </location>
</feature>
<evidence type="ECO:0000256" key="1">
    <source>
        <dbReference type="SAM" id="Coils"/>
    </source>
</evidence>
<evidence type="ECO:0000313" key="6">
    <source>
        <dbReference type="Proteomes" id="UP000214646"/>
    </source>
</evidence>
<dbReference type="InterPro" id="IPR011935">
    <property type="entry name" value="CHP02231"/>
</dbReference>
<keyword evidence="2" id="KW-0732">Signal</keyword>
<dbReference type="EMBL" id="NIDE01000001">
    <property type="protein sequence ID" value="OWK47428.1"/>
    <property type="molecule type" value="Genomic_DNA"/>
</dbReference>
<dbReference type="Pfam" id="PF13600">
    <property type="entry name" value="DUF4140"/>
    <property type="match status" value="1"/>
</dbReference>
<name>A0A225E9L8_9BACT</name>
<evidence type="ECO:0000259" key="4">
    <source>
        <dbReference type="Pfam" id="PF13600"/>
    </source>
</evidence>
<keyword evidence="1" id="KW-0175">Coiled coil</keyword>